<comment type="caution">
    <text evidence="2">The sequence shown here is derived from an EMBL/GenBank/DDBJ whole genome shotgun (WGS) entry which is preliminary data.</text>
</comment>
<dbReference type="EMBL" id="CAJNOT010000229">
    <property type="protein sequence ID" value="CAF0903380.1"/>
    <property type="molecule type" value="Genomic_DNA"/>
</dbReference>
<evidence type="ECO:0000256" key="1">
    <source>
        <dbReference type="SAM" id="Coils"/>
    </source>
</evidence>
<dbReference type="Proteomes" id="UP000663864">
    <property type="component" value="Unassembled WGS sequence"/>
</dbReference>
<protein>
    <submittedName>
        <fullName evidence="2">Uncharacterized protein</fullName>
    </submittedName>
</protein>
<proteinExistence type="predicted"/>
<organism evidence="2 3">
    <name type="scientific">Rotaria sordida</name>
    <dbReference type="NCBI Taxonomy" id="392033"/>
    <lineage>
        <taxon>Eukaryota</taxon>
        <taxon>Metazoa</taxon>
        <taxon>Spiralia</taxon>
        <taxon>Gnathifera</taxon>
        <taxon>Rotifera</taxon>
        <taxon>Eurotatoria</taxon>
        <taxon>Bdelloidea</taxon>
        <taxon>Philodinida</taxon>
        <taxon>Philodinidae</taxon>
        <taxon>Rotaria</taxon>
    </lineage>
</organism>
<dbReference type="Gene3D" id="2.60.120.10">
    <property type="entry name" value="Jelly Rolls"/>
    <property type="match status" value="1"/>
</dbReference>
<dbReference type="AlphaFoldDB" id="A0A813ZVZ4"/>
<evidence type="ECO:0000313" key="3">
    <source>
        <dbReference type="Proteomes" id="UP000663864"/>
    </source>
</evidence>
<gene>
    <name evidence="2" type="ORF">ZHD862_LOCUS7504</name>
</gene>
<dbReference type="InterPro" id="IPR014710">
    <property type="entry name" value="RmlC-like_jellyroll"/>
</dbReference>
<accession>A0A813ZVZ4</accession>
<name>A0A813ZVZ4_9BILA</name>
<evidence type="ECO:0000313" key="2">
    <source>
        <dbReference type="EMBL" id="CAF0903380.1"/>
    </source>
</evidence>
<feature type="coiled-coil region" evidence="1">
    <location>
        <begin position="89"/>
        <end position="123"/>
    </location>
</feature>
<sequence>MATTLQHSSTDEKSILDKINQLAHQVDPLSTKIQQFDTTNLYDELLRWKTETYHIIDKVYEQKRIQLQTIIEQHKSKQEKIISDTKDALLQLQVKGDATREELEQLEQTLHNVQKAIDKFIMIKTRPLDTNNSIIIELNDDCKSPNLTQSRPTQEFTFSHLNEEDFKSDGLRTYAKYRNLGIAKATNGMAMAHVLRFIPPFRPESTSEMALQIMGRYSNPPPSEIPTTADFRNTIMAIVGNCGISLQSDVVS</sequence>
<keyword evidence="1" id="KW-0175">Coiled coil</keyword>
<reference evidence="2" key="1">
    <citation type="submission" date="2021-02" db="EMBL/GenBank/DDBJ databases">
        <authorList>
            <person name="Nowell W R."/>
        </authorList>
    </citation>
    <scope>NUCLEOTIDE SEQUENCE</scope>
</reference>